<proteinExistence type="inferred from homology"/>
<keyword evidence="3" id="KW-0378">Hydrolase</keyword>
<dbReference type="SUPFAM" id="SSF63829">
    <property type="entry name" value="Calcium-dependent phosphotriesterase"/>
    <property type="match status" value="1"/>
</dbReference>
<dbReference type="InterPro" id="IPR013658">
    <property type="entry name" value="SGL"/>
</dbReference>
<dbReference type="GO" id="GO:0016787">
    <property type="term" value="F:hydrolase activity"/>
    <property type="evidence" value="ECO:0007669"/>
    <property type="project" value="UniProtKB-KW"/>
</dbReference>
<protein>
    <submittedName>
        <fullName evidence="3">SMP-30/gluconolactonase/LRE family protein</fullName>
        <ecNumber evidence="3">3.1.1.99</ecNumber>
    </submittedName>
</protein>
<dbReference type="InterPro" id="IPR011042">
    <property type="entry name" value="6-blade_b-propeller_TolB-like"/>
</dbReference>
<dbReference type="Gene3D" id="2.120.10.30">
    <property type="entry name" value="TolB, C-terminal domain"/>
    <property type="match status" value="1"/>
</dbReference>
<accession>A0ABW6XAQ9</accession>
<sequence length="282" mass="29679">MSTSIDVAVRERAELGEGPTWDAAGERLIWVDILSARVHTYVPSTGRRTVMATEQHVGAAKPRAGGGLVTVLRDGVGLYDADGAFSWLVHDPVPGRRGNDAAVAPDGALWAGTMRYDEAQGGGNLSRIAADGTVSGVLDAVTVSNGTGWSPDGRLMYYTDTPTRRIDVFDVEGERVVNRRPFVTVDEGAGWPDGLTVDADGCVWVAFWDGAAVRRYTPGGQLDRVVELPVRRPTACAFGGPGLRDLYVSTARTGLDAPHPLSGSLLVLPGVGQGLPGTPFAG</sequence>
<organism evidence="3 4">
    <name type="scientific">Streptomyces argenteolus</name>
    <dbReference type="NCBI Taxonomy" id="67274"/>
    <lineage>
        <taxon>Bacteria</taxon>
        <taxon>Bacillati</taxon>
        <taxon>Actinomycetota</taxon>
        <taxon>Actinomycetes</taxon>
        <taxon>Kitasatosporales</taxon>
        <taxon>Streptomycetaceae</taxon>
        <taxon>Streptomyces</taxon>
    </lineage>
</organism>
<name>A0ABW6XAQ9_9ACTN</name>
<dbReference type="InterPro" id="IPR005511">
    <property type="entry name" value="SMP-30"/>
</dbReference>
<dbReference type="Proteomes" id="UP001602322">
    <property type="component" value="Unassembled WGS sequence"/>
</dbReference>
<dbReference type="PRINTS" id="PR01790">
    <property type="entry name" value="SMP30FAMILY"/>
</dbReference>
<evidence type="ECO:0000313" key="3">
    <source>
        <dbReference type="EMBL" id="MFF5899029.1"/>
    </source>
</evidence>
<evidence type="ECO:0000259" key="2">
    <source>
        <dbReference type="Pfam" id="PF08450"/>
    </source>
</evidence>
<comment type="caution">
    <text evidence="3">The sequence shown here is derived from an EMBL/GenBank/DDBJ whole genome shotgun (WGS) entry which is preliminary data.</text>
</comment>
<dbReference type="RefSeq" id="WP_145810547.1">
    <property type="nucleotide sequence ID" value="NZ_JBIBEG010000007.1"/>
</dbReference>
<dbReference type="PANTHER" id="PTHR10907:SF47">
    <property type="entry name" value="REGUCALCIN"/>
    <property type="match status" value="1"/>
</dbReference>
<comment type="similarity">
    <text evidence="1">Belongs to the SMP-30/CGR1 family.</text>
</comment>
<dbReference type="PANTHER" id="PTHR10907">
    <property type="entry name" value="REGUCALCIN"/>
    <property type="match status" value="1"/>
</dbReference>
<keyword evidence="4" id="KW-1185">Reference proteome</keyword>
<gene>
    <name evidence="3" type="ORF">ACFY8O_24350</name>
</gene>
<feature type="domain" description="SMP-30/Gluconolactonase/LRE-like region" evidence="2">
    <location>
        <begin position="15"/>
        <end position="252"/>
    </location>
</feature>
<dbReference type="EMBL" id="JBIBEG010000007">
    <property type="protein sequence ID" value="MFF5899029.1"/>
    <property type="molecule type" value="Genomic_DNA"/>
</dbReference>
<dbReference type="EC" id="3.1.1.99" evidence="3"/>
<evidence type="ECO:0000256" key="1">
    <source>
        <dbReference type="ARBA" id="ARBA00008853"/>
    </source>
</evidence>
<evidence type="ECO:0000313" key="4">
    <source>
        <dbReference type="Proteomes" id="UP001602322"/>
    </source>
</evidence>
<reference evidence="3 4" key="1">
    <citation type="submission" date="2024-10" db="EMBL/GenBank/DDBJ databases">
        <title>The Natural Products Discovery Center: Release of the First 8490 Sequenced Strains for Exploring Actinobacteria Biosynthetic Diversity.</title>
        <authorList>
            <person name="Kalkreuter E."/>
            <person name="Kautsar S.A."/>
            <person name="Yang D."/>
            <person name="Bader C.D."/>
            <person name="Teijaro C.N."/>
            <person name="Fluegel L."/>
            <person name="Davis C.M."/>
            <person name="Simpson J.R."/>
            <person name="Lauterbach L."/>
            <person name="Steele A.D."/>
            <person name="Gui C."/>
            <person name="Meng S."/>
            <person name="Li G."/>
            <person name="Viehrig K."/>
            <person name="Ye F."/>
            <person name="Su P."/>
            <person name="Kiefer A.F."/>
            <person name="Nichols A."/>
            <person name="Cepeda A.J."/>
            <person name="Yan W."/>
            <person name="Fan B."/>
            <person name="Jiang Y."/>
            <person name="Adhikari A."/>
            <person name="Zheng C.-J."/>
            <person name="Schuster L."/>
            <person name="Cowan T.M."/>
            <person name="Smanski M.J."/>
            <person name="Chevrette M.G."/>
            <person name="De Carvalho L.P.S."/>
            <person name="Shen B."/>
        </authorList>
    </citation>
    <scope>NUCLEOTIDE SEQUENCE [LARGE SCALE GENOMIC DNA]</scope>
    <source>
        <strain evidence="3 4">NPDC012540</strain>
    </source>
</reference>
<dbReference type="Pfam" id="PF08450">
    <property type="entry name" value="SGL"/>
    <property type="match status" value="1"/>
</dbReference>